<reference evidence="5" key="1">
    <citation type="submission" date="2017-05" db="EMBL/GenBank/DDBJ databases">
        <authorList>
            <person name="Sharma S."/>
            <person name="Sidhu C."/>
            <person name="Pinnaka A.K."/>
        </authorList>
    </citation>
    <scope>NUCLEOTIDE SEQUENCE [LARGE SCALE GENOMIC DNA]</scope>
    <source>
        <strain evidence="5">AK93</strain>
    </source>
</reference>
<protein>
    <submittedName>
        <fullName evidence="4">N-acetyltransferase</fullName>
    </submittedName>
</protein>
<keyword evidence="1 4" id="KW-0808">Transferase</keyword>
<dbReference type="PANTHER" id="PTHR43800">
    <property type="entry name" value="PEPTIDYL-LYSINE N-ACETYLTRANSFERASE YJAB"/>
    <property type="match status" value="1"/>
</dbReference>
<dbReference type="InterPro" id="IPR000182">
    <property type="entry name" value="GNAT_dom"/>
</dbReference>
<evidence type="ECO:0000256" key="2">
    <source>
        <dbReference type="ARBA" id="ARBA00023315"/>
    </source>
</evidence>
<evidence type="ECO:0000313" key="4">
    <source>
        <dbReference type="EMBL" id="RFA36816.1"/>
    </source>
</evidence>
<dbReference type="InterPro" id="IPR016181">
    <property type="entry name" value="Acyl_CoA_acyltransferase"/>
</dbReference>
<name>A0A3E0WXR9_9GAMM</name>
<dbReference type="NCBIfam" id="NF007853">
    <property type="entry name" value="PRK10562.1"/>
    <property type="match status" value="1"/>
</dbReference>
<dbReference type="SUPFAM" id="SSF55729">
    <property type="entry name" value="Acyl-CoA N-acyltransferases (Nat)"/>
    <property type="match status" value="1"/>
</dbReference>
<comment type="caution">
    <text evidence="4">The sequence shown here is derived from an EMBL/GenBank/DDBJ whole genome shotgun (WGS) entry which is preliminary data.</text>
</comment>
<evidence type="ECO:0000313" key="5">
    <source>
        <dbReference type="Proteomes" id="UP000256763"/>
    </source>
</evidence>
<dbReference type="AlphaFoldDB" id="A0A3E0WXR9"/>
<dbReference type="Gene3D" id="3.40.630.30">
    <property type="match status" value="1"/>
</dbReference>
<proteinExistence type="predicted"/>
<dbReference type="EMBL" id="NFZW01000008">
    <property type="protein sequence ID" value="RFA36816.1"/>
    <property type="molecule type" value="Genomic_DNA"/>
</dbReference>
<feature type="domain" description="N-acetyltransferase" evidence="3">
    <location>
        <begin position="1"/>
        <end position="141"/>
    </location>
</feature>
<keyword evidence="5" id="KW-1185">Reference proteome</keyword>
<dbReference type="PANTHER" id="PTHR43800:SF1">
    <property type="entry name" value="PEPTIDYL-LYSINE N-ACETYLTRANSFERASE YJAB"/>
    <property type="match status" value="1"/>
</dbReference>
<evidence type="ECO:0000256" key="1">
    <source>
        <dbReference type="ARBA" id="ARBA00022679"/>
    </source>
</evidence>
<organism evidence="4 5">
    <name type="scientific">Alkalilimnicola ehrlichii</name>
    <dbReference type="NCBI Taxonomy" id="351052"/>
    <lineage>
        <taxon>Bacteria</taxon>
        <taxon>Pseudomonadati</taxon>
        <taxon>Pseudomonadota</taxon>
        <taxon>Gammaproteobacteria</taxon>
        <taxon>Chromatiales</taxon>
        <taxon>Ectothiorhodospiraceae</taxon>
        <taxon>Alkalilimnicola</taxon>
    </lineage>
</organism>
<sequence length="141" mass="16267">MIRSFQADDIEQIIDIWLAASIEAHDFIAPSFWRSQADDMRNIYVPNAETYVYADRDTIRGFFCLREDSLAALFVAPAYQGQGIGRRLMEEALQRRRDLTLTVYKQNRKSIRFYQGCGFEQVAEKIDEHTGHAALVMAQRG</sequence>
<dbReference type="Pfam" id="PF13508">
    <property type="entry name" value="Acetyltransf_7"/>
    <property type="match status" value="1"/>
</dbReference>
<keyword evidence="2" id="KW-0012">Acyltransferase</keyword>
<dbReference type="Proteomes" id="UP000256763">
    <property type="component" value="Unassembled WGS sequence"/>
</dbReference>
<accession>A0A3E0WXR9</accession>
<dbReference type="GO" id="GO:0016747">
    <property type="term" value="F:acyltransferase activity, transferring groups other than amino-acyl groups"/>
    <property type="evidence" value="ECO:0007669"/>
    <property type="project" value="InterPro"/>
</dbReference>
<dbReference type="OrthoDB" id="9789605at2"/>
<gene>
    <name evidence="4" type="ORF">CAL65_09825</name>
</gene>
<dbReference type="PROSITE" id="PS51186">
    <property type="entry name" value="GNAT"/>
    <property type="match status" value="1"/>
</dbReference>
<dbReference type="RefSeq" id="WP_116302077.1">
    <property type="nucleotide sequence ID" value="NZ_NFZV01000008.1"/>
</dbReference>
<evidence type="ECO:0000259" key="3">
    <source>
        <dbReference type="PROSITE" id="PS51186"/>
    </source>
</evidence>
<dbReference type="CDD" id="cd04301">
    <property type="entry name" value="NAT_SF"/>
    <property type="match status" value="1"/>
</dbReference>